<dbReference type="EMBL" id="QEWP01000001">
    <property type="protein sequence ID" value="PWE00999.1"/>
    <property type="molecule type" value="Genomic_DNA"/>
</dbReference>
<organism evidence="2 3">
    <name type="scientific">Marinilabilia rubra</name>
    <dbReference type="NCBI Taxonomy" id="2162893"/>
    <lineage>
        <taxon>Bacteria</taxon>
        <taxon>Pseudomonadati</taxon>
        <taxon>Bacteroidota</taxon>
        <taxon>Bacteroidia</taxon>
        <taxon>Marinilabiliales</taxon>
        <taxon>Marinilabiliaceae</taxon>
        <taxon>Marinilabilia</taxon>
    </lineage>
</organism>
<proteinExistence type="predicted"/>
<evidence type="ECO:0000313" key="2">
    <source>
        <dbReference type="EMBL" id="PWE00999.1"/>
    </source>
</evidence>
<comment type="caution">
    <text evidence="2">The sequence shown here is derived from an EMBL/GenBank/DDBJ whole genome shotgun (WGS) entry which is preliminary data.</text>
</comment>
<reference evidence="2 3" key="1">
    <citation type="submission" date="2018-05" db="EMBL/GenBank/DDBJ databases">
        <title>Marinilabilia rubrum sp. nov., isolated from saltern sediment.</title>
        <authorList>
            <person name="Zhang R."/>
        </authorList>
    </citation>
    <scope>NUCLEOTIDE SEQUENCE [LARGE SCALE GENOMIC DNA]</scope>
    <source>
        <strain evidence="2 3">WTE16</strain>
    </source>
</reference>
<dbReference type="RefSeq" id="WP_109262454.1">
    <property type="nucleotide sequence ID" value="NZ_QEWP01000001.1"/>
</dbReference>
<accession>A0A2U2BD60</accession>
<dbReference type="Proteomes" id="UP000244956">
    <property type="component" value="Unassembled WGS sequence"/>
</dbReference>
<evidence type="ECO:0000313" key="3">
    <source>
        <dbReference type="Proteomes" id="UP000244956"/>
    </source>
</evidence>
<dbReference type="AlphaFoldDB" id="A0A2U2BD60"/>
<protein>
    <submittedName>
        <fullName evidence="2">Uncharacterized protein</fullName>
    </submittedName>
</protein>
<keyword evidence="1" id="KW-0175">Coiled coil</keyword>
<name>A0A2U2BD60_9BACT</name>
<feature type="coiled-coil region" evidence="1">
    <location>
        <begin position="1"/>
        <end position="45"/>
    </location>
</feature>
<evidence type="ECO:0000256" key="1">
    <source>
        <dbReference type="SAM" id="Coils"/>
    </source>
</evidence>
<gene>
    <name evidence="2" type="ORF">DDZ16_00485</name>
</gene>
<sequence>MKSKDKQITELREKINALKAIINQKDQIIQEQESLTSDLKQYNDKLWSMLTGTPSPNKETPLKVVHSKH</sequence>
<keyword evidence="3" id="KW-1185">Reference proteome</keyword>